<sequence>MTGNTARHMWRSQSCWKRFLASVHLSFLVGLCILVMSTADSRADILSGRYILPPQAVDTQFSVRVLGGQPVKGRFGTVKGEMVLNAQRPESSRVRVTVDLRSVETNNDRVTGFLKSSAMFNVSEFPTAEFESYSVRLIGETTAQVEGFLTMRGTRQRTSLEVELEPAGNRQTIAIEANGGFFRSLYGMDAGLPIYADKVRLQIKGTGKRS</sequence>
<evidence type="ECO:0000313" key="2">
    <source>
        <dbReference type="EMBL" id="CTQ67718.1"/>
    </source>
</evidence>
<dbReference type="EMBL" id="CXWD01000005">
    <property type="protein sequence ID" value="CTQ67718.1"/>
    <property type="molecule type" value="Genomic_DNA"/>
</dbReference>
<accession>A0A0M6ZY39</accession>
<gene>
    <name evidence="2" type="ORF">LAX5112_01493</name>
</gene>
<dbReference type="InterPro" id="IPR007372">
    <property type="entry name" value="Lipid/polyisoprenoid-bd_YceI"/>
</dbReference>
<proteinExistence type="predicted"/>
<organism evidence="2 3">
    <name type="scientific">Roseibium alexandrii</name>
    <dbReference type="NCBI Taxonomy" id="388408"/>
    <lineage>
        <taxon>Bacteria</taxon>
        <taxon>Pseudomonadati</taxon>
        <taxon>Pseudomonadota</taxon>
        <taxon>Alphaproteobacteria</taxon>
        <taxon>Hyphomicrobiales</taxon>
        <taxon>Stappiaceae</taxon>
        <taxon>Roseibium</taxon>
    </lineage>
</organism>
<reference evidence="3" key="1">
    <citation type="submission" date="2015-07" db="EMBL/GenBank/DDBJ databases">
        <authorList>
            <person name="Rodrigo-Torres Lidia"/>
            <person name="Arahal R.David."/>
        </authorList>
    </citation>
    <scope>NUCLEOTIDE SEQUENCE [LARGE SCALE GENOMIC DNA]</scope>
    <source>
        <strain evidence="3">CECT 5112</strain>
    </source>
</reference>
<dbReference type="SMART" id="SM00867">
    <property type="entry name" value="YceI"/>
    <property type="match status" value="1"/>
</dbReference>
<keyword evidence="3" id="KW-1185">Reference proteome</keyword>
<dbReference type="PANTHER" id="PTHR34406:SF1">
    <property type="entry name" value="PROTEIN YCEI"/>
    <property type="match status" value="1"/>
</dbReference>
<dbReference type="SUPFAM" id="SSF101874">
    <property type="entry name" value="YceI-like"/>
    <property type="match status" value="1"/>
</dbReference>
<feature type="domain" description="Lipid/polyisoprenoid-binding YceI-like" evidence="1">
    <location>
        <begin position="49"/>
        <end position="208"/>
    </location>
</feature>
<dbReference type="OrthoDB" id="9811006at2"/>
<evidence type="ECO:0000259" key="1">
    <source>
        <dbReference type="SMART" id="SM00867"/>
    </source>
</evidence>
<dbReference type="STRING" id="388408.LAX5112_01493"/>
<dbReference type="Proteomes" id="UP000053235">
    <property type="component" value="Unassembled WGS sequence"/>
</dbReference>
<dbReference type="PANTHER" id="PTHR34406">
    <property type="entry name" value="PROTEIN YCEI"/>
    <property type="match status" value="1"/>
</dbReference>
<dbReference type="AlphaFoldDB" id="A0A0M6ZY39"/>
<protein>
    <recommendedName>
        <fullName evidence="1">Lipid/polyisoprenoid-binding YceI-like domain-containing protein</fullName>
    </recommendedName>
</protein>
<dbReference type="Pfam" id="PF04264">
    <property type="entry name" value="YceI"/>
    <property type="match status" value="1"/>
</dbReference>
<evidence type="ECO:0000313" key="3">
    <source>
        <dbReference type="Proteomes" id="UP000053235"/>
    </source>
</evidence>
<name>A0A0M6ZY39_9HYPH</name>
<dbReference type="InterPro" id="IPR036761">
    <property type="entry name" value="TTHA0802/YceI-like_sf"/>
</dbReference>
<dbReference type="RefSeq" id="WP_055671304.1">
    <property type="nucleotide sequence ID" value="NZ_CXWD01000005.1"/>
</dbReference>
<dbReference type="Gene3D" id="2.40.128.110">
    <property type="entry name" value="Lipid/polyisoprenoid-binding, YceI-like"/>
    <property type="match status" value="1"/>
</dbReference>